<dbReference type="Proteomes" id="UP001642484">
    <property type="component" value="Unassembled WGS sequence"/>
</dbReference>
<feature type="region of interest" description="Disordered" evidence="1">
    <location>
        <begin position="85"/>
        <end position="123"/>
    </location>
</feature>
<protein>
    <submittedName>
        <fullName evidence="2">Uncharacterized protein</fullName>
    </submittedName>
</protein>
<organism evidence="2 3">
    <name type="scientific">Durusdinium trenchii</name>
    <dbReference type="NCBI Taxonomy" id="1381693"/>
    <lineage>
        <taxon>Eukaryota</taxon>
        <taxon>Sar</taxon>
        <taxon>Alveolata</taxon>
        <taxon>Dinophyceae</taxon>
        <taxon>Suessiales</taxon>
        <taxon>Symbiodiniaceae</taxon>
        <taxon>Durusdinium</taxon>
    </lineage>
</organism>
<gene>
    <name evidence="2" type="ORF">CCMP2556_LOCUS6569</name>
</gene>
<accession>A0ABP0IGJ0</accession>
<proteinExistence type="predicted"/>
<feature type="compositionally biased region" description="Basic residues" evidence="1">
    <location>
        <begin position="102"/>
        <end position="113"/>
    </location>
</feature>
<name>A0ABP0IGJ0_9DINO</name>
<sequence length="195" mass="21310">MLEMLLRELAPHAEDSVVSYLSAALADATTEEEVRECCEGWLDEAEASGLQRLCAALNLTAPEPAAPEPVPPAPARHCLGYPTGLTQTEEPMEPVEEEGAKSKVKGRAKKKAKEAKDLKSTAEPAPWESLVEVKARVSRFHREAVEDEISAAIAEVDVHDLCISVAGRDLLKEASPSPTLAWHTMNGHVWWCPYF</sequence>
<keyword evidence="3" id="KW-1185">Reference proteome</keyword>
<evidence type="ECO:0000256" key="1">
    <source>
        <dbReference type="SAM" id="MobiDB-lite"/>
    </source>
</evidence>
<evidence type="ECO:0000313" key="2">
    <source>
        <dbReference type="EMBL" id="CAK9001710.1"/>
    </source>
</evidence>
<evidence type="ECO:0000313" key="3">
    <source>
        <dbReference type="Proteomes" id="UP001642484"/>
    </source>
</evidence>
<dbReference type="EMBL" id="CAXAMN010002880">
    <property type="protein sequence ID" value="CAK9001710.1"/>
    <property type="molecule type" value="Genomic_DNA"/>
</dbReference>
<reference evidence="2 3" key="1">
    <citation type="submission" date="2024-02" db="EMBL/GenBank/DDBJ databases">
        <authorList>
            <person name="Chen Y."/>
            <person name="Shah S."/>
            <person name="Dougan E. K."/>
            <person name="Thang M."/>
            <person name="Chan C."/>
        </authorList>
    </citation>
    <scope>NUCLEOTIDE SEQUENCE [LARGE SCALE GENOMIC DNA]</scope>
</reference>
<comment type="caution">
    <text evidence="2">The sequence shown here is derived from an EMBL/GenBank/DDBJ whole genome shotgun (WGS) entry which is preliminary data.</text>
</comment>